<dbReference type="Proteomes" id="UP000503330">
    <property type="component" value="Chromosome"/>
</dbReference>
<dbReference type="SUPFAM" id="SSF52540">
    <property type="entry name" value="P-loop containing nucleoside triphosphate hydrolases"/>
    <property type="match status" value="1"/>
</dbReference>
<dbReference type="GO" id="GO:0005524">
    <property type="term" value="F:ATP binding"/>
    <property type="evidence" value="ECO:0007669"/>
    <property type="project" value="UniProtKB-KW"/>
</dbReference>
<dbReference type="PROSITE" id="PS50893">
    <property type="entry name" value="ABC_TRANSPORTER_2"/>
    <property type="match status" value="1"/>
</dbReference>
<gene>
    <name evidence="5" type="ORF">G4D54_19425</name>
    <name evidence="4" type="ORF">MKC95_01180</name>
</gene>
<dbReference type="EMBL" id="JAKTMA010000002">
    <property type="protein sequence ID" value="MCR0231380.1"/>
    <property type="molecule type" value="Genomic_DNA"/>
</dbReference>
<dbReference type="RefSeq" id="WP_002605882.1">
    <property type="nucleotide sequence ID" value="NZ_BAAACC010000023.1"/>
</dbReference>
<organism evidence="4 7">
    <name type="scientific">Clostridium innocuum</name>
    <dbReference type="NCBI Taxonomy" id="1522"/>
    <lineage>
        <taxon>Bacteria</taxon>
        <taxon>Bacillati</taxon>
        <taxon>Bacillota</taxon>
        <taxon>Clostridia</taxon>
        <taxon>Eubacteriales</taxon>
        <taxon>Clostridiaceae</taxon>
        <taxon>Clostridium</taxon>
    </lineage>
</organism>
<dbReference type="AlphaFoldDB" id="A0AAP2UKB0"/>
<accession>A0AAP2UKB0</accession>
<keyword evidence="1" id="KW-0547">Nucleotide-binding</keyword>
<evidence type="ECO:0000259" key="3">
    <source>
        <dbReference type="PROSITE" id="PS50893"/>
    </source>
</evidence>
<proteinExistence type="predicted"/>
<evidence type="ECO:0000313" key="7">
    <source>
        <dbReference type="Proteomes" id="UP001203972"/>
    </source>
</evidence>
<keyword evidence="2 4" id="KW-0067">ATP-binding</keyword>
<protein>
    <submittedName>
        <fullName evidence="4">ATP-binding cassette domain-containing protein</fullName>
    </submittedName>
</protein>
<dbReference type="Gene3D" id="3.40.50.300">
    <property type="entry name" value="P-loop containing nucleotide triphosphate hydrolases"/>
    <property type="match status" value="1"/>
</dbReference>
<evidence type="ECO:0000313" key="5">
    <source>
        <dbReference type="EMBL" id="QJA04443.1"/>
    </source>
</evidence>
<name>A0AAP2UKB0_CLOIN</name>
<evidence type="ECO:0000256" key="2">
    <source>
        <dbReference type="ARBA" id="ARBA00022840"/>
    </source>
</evidence>
<dbReference type="Proteomes" id="UP001203972">
    <property type="component" value="Unassembled WGS sequence"/>
</dbReference>
<dbReference type="Pfam" id="PF00005">
    <property type="entry name" value="ABC_tran"/>
    <property type="match status" value="1"/>
</dbReference>
<evidence type="ECO:0000313" key="6">
    <source>
        <dbReference type="Proteomes" id="UP000503330"/>
    </source>
</evidence>
<dbReference type="SMART" id="SM00382">
    <property type="entry name" value="AAA"/>
    <property type="match status" value="1"/>
</dbReference>
<dbReference type="PROSITE" id="PS00211">
    <property type="entry name" value="ABC_TRANSPORTER_1"/>
    <property type="match status" value="1"/>
</dbReference>
<dbReference type="InterPro" id="IPR003593">
    <property type="entry name" value="AAA+_ATPase"/>
</dbReference>
<dbReference type="PANTHER" id="PTHR24220:SF692">
    <property type="entry name" value="ABC TRANSPORTER DOMAIN-CONTAINING PROTEIN"/>
    <property type="match status" value="1"/>
</dbReference>
<evidence type="ECO:0000256" key="1">
    <source>
        <dbReference type="ARBA" id="ARBA00022741"/>
    </source>
</evidence>
<evidence type="ECO:0000313" key="4">
    <source>
        <dbReference type="EMBL" id="MCR0231380.1"/>
    </source>
</evidence>
<dbReference type="EMBL" id="CP048838">
    <property type="protein sequence ID" value="QJA04443.1"/>
    <property type="molecule type" value="Genomic_DNA"/>
</dbReference>
<dbReference type="GO" id="GO:0005886">
    <property type="term" value="C:plasma membrane"/>
    <property type="evidence" value="ECO:0007669"/>
    <property type="project" value="TreeGrafter"/>
</dbReference>
<dbReference type="GeneID" id="61927756"/>
<reference evidence="4" key="2">
    <citation type="journal article" date="2022" name="Clin. Infect. Dis.">
        <title>Association between Clostridium innocuum and antibiotic-associated diarrhea in adults and children: A cross-sectional study and comparative genomics analysis.</title>
        <authorList>
            <person name="Cherny K.E."/>
            <person name="Muscat E.B."/>
            <person name="Balaji A."/>
            <person name="Mukherjee J."/>
            <person name="Ozer E.A."/>
            <person name="Angarone M.P."/>
            <person name="Hauser A.R."/>
            <person name="Sichel J.S."/>
            <person name="Amponsah E."/>
            <person name="Kociolek L.K."/>
        </authorList>
    </citation>
    <scope>NUCLEOTIDE SEQUENCE</scope>
    <source>
        <strain evidence="4">NU1-AC-029v</strain>
    </source>
</reference>
<dbReference type="GO" id="GO:0022857">
    <property type="term" value="F:transmembrane transporter activity"/>
    <property type="evidence" value="ECO:0007669"/>
    <property type="project" value="TreeGrafter"/>
</dbReference>
<dbReference type="GO" id="GO:0016887">
    <property type="term" value="F:ATP hydrolysis activity"/>
    <property type="evidence" value="ECO:0007669"/>
    <property type="project" value="InterPro"/>
</dbReference>
<sequence>MLKLEHVKKTFNKGSANEVILYRDLNVEIHDGEFVTIIGSNGSGKSTFFNVISGNIRQDAGSVSFNGKDVSRLPEHKRSQFIGRVFQDPQKGTSPSLTILQNMAMAYHKGKSFGLTKGVDKALIPLFERELADMQLGLENKLHVSVGSLSGGQRQALSLLMATLITPQLLLLDEHTAALDPKTSDLIIQLTKKIVEEKKMTTIMITHNLKHAITYGDRLLMFHKGEIIMDIPKEEKKQLTVEKLIEKFNSLNMLDALDDELAFSAQ</sequence>
<dbReference type="InterPro" id="IPR015854">
    <property type="entry name" value="ABC_transpr_LolD-like"/>
</dbReference>
<dbReference type="InterPro" id="IPR017871">
    <property type="entry name" value="ABC_transporter-like_CS"/>
</dbReference>
<dbReference type="PANTHER" id="PTHR24220">
    <property type="entry name" value="IMPORT ATP-BINDING PROTEIN"/>
    <property type="match status" value="1"/>
</dbReference>
<feature type="domain" description="ABC transporter" evidence="3">
    <location>
        <begin position="2"/>
        <end position="249"/>
    </location>
</feature>
<reference evidence="5 6" key="1">
    <citation type="submission" date="2020-02" db="EMBL/GenBank/DDBJ databases">
        <authorList>
            <person name="Kociolek L.K."/>
            <person name="Ozer E.A."/>
        </authorList>
    </citation>
    <scope>NUCLEOTIDE SEQUENCE [LARGE SCALE GENOMIC DNA]</scope>
    <source>
        <strain evidence="5 6">ATCC 14501</strain>
    </source>
</reference>
<dbReference type="InterPro" id="IPR003439">
    <property type="entry name" value="ABC_transporter-like_ATP-bd"/>
</dbReference>
<dbReference type="InterPro" id="IPR027417">
    <property type="entry name" value="P-loop_NTPase"/>
</dbReference>